<evidence type="ECO:0000259" key="18">
    <source>
        <dbReference type="Pfam" id="PF04715"/>
    </source>
</evidence>
<dbReference type="InterPro" id="IPR019999">
    <property type="entry name" value="Anth_synth_I-like"/>
</dbReference>
<keyword evidence="20" id="KW-1185">Reference proteome</keyword>
<evidence type="ECO:0000256" key="6">
    <source>
        <dbReference type="ARBA" id="ARBA00020653"/>
    </source>
</evidence>
<comment type="similarity">
    <text evidence="3 15">Belongs to the anthranilate synthase component I family.</text>
</comment>
<evidence type="ECO:0000256" key="11">
    <source>
        <dbReference type="ARBA" id="ARBA00023141"/>
    </source>
</evidence>
<keyword evidence="10 15" id="KW-0460">Magnesium</keyword>
<evidence type="ECO:0000256" key="4">
    <source>
        <dbReference type="ARBA" id="ARBA00011575"/>
    </source>
</evidence>
<evidence type="ECO:0000256" key="12">
    <source>
        <dbReference type="ARBA" id="ARBA00023239"/>
    </source>
</evidence>
<dbReference type="Pfam" id="PF04715">
    <property type="entry name" value="Anth_synt_I_N"/>
    <property type="match status" value="1"/>
</dbReference>
<keyword evidence="12 15" id="KW-0456">Lyase</keyword>
<keyword evidence="8 15" id="KW-0479">Metal-binding</keyword>
<dbReference type="Gene3D" id="3.60.120.10">
    <property type="entry name" value="Anthranilate synthase"/>
    <property type="match status" value="1"/>
</dbReference>
<reference evidence="19 20" key="1">
    <citation type="submission" date="2022-07" db="EMBL/GenBank/DDBJ databases">
        <authorList>
            <person name="Li W.-J."/>
            <person name="Deng Q.-Q."/>
        </authorList>
    </citation>
    <scope>NUCLEOTIDE SEQUENCE [LARGE SCALE GENOMIC DNA]</scope>
    <source>
        <strain evidence="19 20">SYSU M60028</strain>
    </source>
</reference>
<evidence type="ECO:0000256" key="13">
    <source>
        <dbReference type="ARBA" id="ARBA00025634"/>
    </source>
</evidence>
<evidence type="ECO:0000256" key="14">
    <source>
        <dbReference type="ARBA" id="ARBA00047683"/>
    </source>
</evidence>
<evidence type="ECO:0000256" key="9">
    <source>
        <dbReference type="ARBA" id="ARBA00022822"/>
    </source>
</evidence>
<feature type="domain" description="Anthranilate synthase component I N-terminal" evidence="18">
    <location>
        <begin position="35"/>
        <end position="180"/>
    </location>
</feature>
<dbReference type="PANTHER" id="PTHR11236">
    <property type="entry name" value="AMINOBENZOATE/ANTHRANILATE SYNTHASE"/>
    <property type="match status" value="1"/>
</dbReference>
<evidence type="ECO:0000256" key="15">
    <source>
        <dbReference type="RuleBase" id="RU364045"/>
    </source>
</evidence>
<dbReference type="Proteomes" id="UP001205890">
    <property type="component" value="Unassembled WGS sequence"/>
</dbReference>
<dbReference type="EMBL" id="JANCLU010000005">
    <property type="protein sequence ID" value="MCP8938195.1"/>
    <property type="molecule type" value="Genomic_DNA"/>
</dbReference>
<evidence type="ECO:0000256" key="2">
    <source>
        <dbReference type="ARBA" id="ARBA00004873"/>
    </source>
</evidence>
<dbReference type="PANTHER" id="PTHR11236:SF48">
    <property type="entry name" value="ISOCHORISMATE SYNTHASE MENF"/>
    <property type="match status" value="1"/>
</dbReference>
<keyword evidence="9 15" id="KW-0822">Tryptophan biosynthesis</keyword>
<dbReference type="InterPro" id="IPR015890">
    <property type="entry name" value="Chorismate_C"/>
</dbReference>
<sequence>MTPAPTGAAAPSFESFARAYESGRPQIVRTTMVGDLETPVSAFLKLSAGAAGPAFLLESVEGGAVRGRYSMIGLAPDLVFRCRGSMAEVNRVALESPDAYDLCTEAPLDALRLVLAESAIDFDDDLPPMAAGVFGYLGYDMVRHMEKLGPANPDVLGLPDAVLVRPTVMVVFDAVRDEIAVLSPVRPQAGLLARAAYERAIERIERAVAALEGPLPPSAPPAPSGLTATPPASNTTPEDYRAMVARAKDYIRAGDIFQVVLSQRFEAPFELPAFSLYRALRRVNPAPFLCYLDFRDFQVVCSSPEILVRVRDGKVTIRPIAGTRPRGATAAQDVALGEELLADEKERSEHLMLLDLGRNDVGRVAEIGTVNVTDSFFLERYSQVMHIVSNVEGTLAATHDALDALVAGFPAGTVSGAPKVRAMQIIDELEKDKRGLYAGCIGYFGGNGEMDTCIVLRTAVVRGGRMYVQAGAGIVYDSDPQSEQQECVNKAKALFRAAEEAVRFASAAKRGQ</sequence>
<evidence type="ECO:0000256" key="10">
    <source>
        <dbReference type="ARBA" id="ARBA00022842"/>
    </source>
</evidence>
<feature type="region of interest" description="Disordered" evidence="16">
    <location>
        <begin position="215"/>
        <end position="237"/>
    </location>
</feature>
<keyword evidence="7 15" id="KW-0028">Amino-acid biosynthesis</keyword>
<dbReference type="SUPFAM" id="SSF56322">
    <property type="entry name" value="ADC synthase"/>
    <property type="match status" value="1"/>
</dbReference>
<dbReference type="InterPro" id="IPR005801">
    <property type="entry name" value="ADC_synthase"/>
</dbReference>
<protein>
    <recommendedName>
        <fullName evidence="6 15">Anthranilate synthase component 1</fullName>
        <ecNumber evidence="5 15">4.1.3.27</ecNumber>
    </recommendedName>
</protein>
<evidence type="ECO:0000313" key="19">
    <source>
        <dbReference type="EMBL" id="MCP8938195.1"/>
    </source>
</evidence>
<gene>
    <name evidence="15 19" type="primary">trpE</name>
    <name evidence="19" type="ORF">NK718_06685</name>
</gene>
<evidence type="ECO:0000256" key="16">
    <source>
        <dbReference type="SAM" id="MobiDB-lite"/>
    </source>
</evidence>
<dbReference type="InterPro" id="IPR006805">
    <property type="entry name" value="Anth_synth_I_N"/>
</dbReference>
<comment type="cofactor">
    <cofactor evidence="1 15">
        <name>Mg(2+)</name>
        <dbReference type="ChEBI" id="CHEBI:18420"/>
    </cofactor>
</comment>
<keyword evidence="11 15" id="KW-0057">Aromatic amino acid biosynthesis</keyword>
<name>A0ABT1LBQ7_9HYPH</name>
<accession>A0ABT1LBQ7</accession>
<evidence type="ECO:0000256" key="1">
    <source>
        <dbReference type="ARBA" id="ARBA00001946"/>
    </source>
</evidence>
<proteinExistence type="inferred from homology"/>
<comment type="pathway">
    <text evidence="2 15">Amino-acid biosynthesis; L-tryptophan biosynthesis; L-tryptophan from chorismate: step 1/5.</text>
</comment>
<dbReference type="EC" id="4.1.3.27" evidence="5 15"/>
<comment type="subunit">
    <text evidence="4 15">Heterotetramer consisting of two non-identical subunits: a beta subunit (TrpG) and a large alpha subunit (TrpE).</text>
</comment>
<evidence type="ECO:0000256" key="8">
    <source>
        <dbReference type="ARBA" id="ARBA00022723"/>
    </source>
</evidence>
<evidence type="ECO:0000313" key="20">
    <source>
        <dbReference type="Proteomes" id="UP001205890"/>
    </source>
</evidence>
<dbReference type="RefSeq" id="WP_254739884.1">
    <property type="nucleotide sequence ID" value="NZ_JANCLU010000005.1"/>
</dbReference>
<dbReference type="InterPro" id="IPR005256">
    <property type="entry name" value="Anth_synth_I_PabB"/>
</dbReference>
<comment type="caution">
    <text evidence="19">The sequence shown here is derived from an EMBL/GenBank/DDBJ whole genome shotgun (WGS) entry which is preliminary data.</text>
</comment>
<dbReference type="NCBIfam" id="TIGR00564">
    <property type="entry name" value="trpE_most"/>
    <property type="match status" value="1"/>
</dbReference>
<dbReference type="PRINTS" id="PR00095">
    <property type="entry name" value="ANTSNTHASEI"/>
</dbReference>
<dbReference type="Pfam" id="PF00425">
    <property type="entry name" value="Chorismate_bind"/>
    <property type="match status" value="1"/>
</dbReference>
<evidence type="ECO:0000256" key="7">
    <source>
        <dbReference type="ARBA" id="ARBA00022605"/>
    </source>
</evidence>
<dbReference type="GO" id="GO:0004049">
    <property type="term" value="F:anthranilate synthase activity"/>
    <property type="evidence" value="ECO:0007669"/>
    <property type="project" value="UniProtKB-EC"/>
</dbReference>
<comment type="catalytic activity">
    <reaction evidence="14 15">
        <text>chorismate + L-glutamine = anthranilate + pyruvate + L-glutamate + H(+)</text>
        <dbReference type="Rhea" id="RHEA:21732"/>
        <dbReference type="ChEBI" id="CHEBI:15361"/>
        <dbReference type="ChEBI" id="CHEBI:15378"/>
        <dbReference type="ChEBI" id="CHEBI:16567"/>
        <dbReference type="ChEBI" id="CHEBI:29748"/>
        <dbReference type="ChEBI" id="CHEBI:29985"/>
        <dbReference type="ChEBI" id="CHEBI:58359"/>
        <dbReference type="EC" id="4.1.3.27"/>
    </reaction>
</comment>
<evidence type="ECO:0000259" key="17">
    <source>
        <dbReference type="Pfam" id="PF00425"/>
    </source>
</evidence>
<organism evidence="19 20">
    <name type="scientific">Alsobacter ponti</name>
    <dbReference type="NCBI Taxonomy" id="2962936"/>
    <lineage>
        <taxon>Bacteria</taxon>
        <taxon>Pseudomonadati</taxon>
        <taxon>Pseudomonadota</taxon>
        <taxon>Alphaproteobacteria</taxon>
        <taxon>Hyphomicrobiales</taxon>
        <taxon>Alsobacteraceae</taxon>
        <taxon>Alsobacter</taxon>
    </lineage>
</organism>
<evidence type="ECO:0000256" key="5">
    <source>
        <dbReference type="ARBA" id="ARBA00012266"/>
    </source>
</evidence>
<comment type="function">
    <text evidence="13 15">Part of a heterotetrameric complex that catalyzes the two-step biosynthesis of anthranilate, an intermediate in the biosynthesis of L-tryptophan. In the first step, the glutamine-binding beta subunit (TrpG) of anthranilate synthase (AS) provides the glutamine amidotransferase activity which generates ammonia as a substrate that, along with chorismate, is used in the second step, catalyzed by the large alpha subunit of AS (TrpE) to produce anthranilate. In the absence of TrpG, TrpE can synthesize anthranilate directly from chorismate and high concentrations of ammonia.</text>
</comment>
<feature type="domain" description="Chorismate-utilising enzyme C-terminal" evidence="17">
    <location>
        <begin position="237"/>
        <end position="490"/>
    </location>
</feature>
<evidence type="ECO:0000256" key="3">
    <source>
        <dbReference type="ARBA" id="ARBA00009562"/>
    </source>
</evidence>
<feature type="compositionally biased region" description="Low complexity" evidence="16">
    <location>
        <begin position="224"/>
        <end position="233"/>
    </location>
</feature>